<gene>
    <name evidence="2" type="ORF">M6B38_120390</name>
</gene>
<accession>A0AAX6H9P0</accession>
<feature type="region of interest" description="Disordered" evidence="1">
    <location>
        <begin position="73"/>
        <end position="100"/>
    </location>
</feature>
<name>A0AAX6H9P0_IRIPA</name>
<comment type="caution">
    <text evidence="2">The sequence shown here is derived from an EMBL/GenBank/DDBJ whole genome shotgun (WGS) entry which is preliminary data.</text>
</comment>
<dbReference type="EMBL" id="JANAVB010011398">
    <property type="protein sequence ID" value="KAJ6837368.1"/>
    <property type="molecule type" value="Genomic_DNA"/>
</dbReference>
<dbReference type="Proteomes" id="UP001140949">
    <property type="component" value="Unassembled WGS sequence"/>
</dbReference>
<sequence>MPVKALLAGGRGSRLGGAGSSSATARGGWRSRCSGNARVARSSQGGEEIGQIWWVQRWRGAGGDRQALDLTAVGDGYGETRGRSPRSASRARPRSVADAR</sequence>
<protein>
    <recommendedName>
        <fullName evidence="4">MobA-like NTP transferase domain-containing protein</fullName>
    </recommendedName>
</protein>
<feature type="region of interest" description="Disordered" evidence="1">
    <location>
        <begin position="1"/>
        <end position="32"/>
    </location>
</feature>
<proteinExistence type="predicted"/>
<dbReference type="AlphaFoldDB" id="A0AAX6H9P0"/>
<evidence type="ECO:0000313" key="2">
    <source>
        <dbReference type="EMBL" id="KAJ6837368.1"/>
    </source>
</evidence>
<reference evidence="2" key="1">
    <citation type="journal article" date="2023" name="GigaByte">
        <title>Genome assembly of the bearded iris, Iris pallida Lam.</title>
        <authorList>
            <person name="Bruccoleri R.E."/>
            <person name="Oakeley E.J."/>
            <person name="Faust A.M.E."/>
            <person name="Altorfer M."/>
            <person name="Dessus-Babus S."/>
            <person name="Burckhardt D."/>
            <person name="Oertli M."/>
            <person name="Naumann U."/>
            <person name="Petersen F."/>
            <person name="Wong J."/>
        </authorList>
    </citation>
    <scope>NUCLEOTIDE SEQUENCE</scope>
    <source>
        <strain evidence="2">GSM-AAB239-AS_SAM_17_03QT</strain>
    </source>
</reference>
<keyword evidence="3" id="KW-1185">Reference proteome</keyword>
<evidence type="ECO:0000313" key="3">
    <source>
        <dbReference type="Proteomes" id="UP001140949"/>
    </source>
</evidence>
<feature type="compositionally biased region" description="Gly residues" evidence="1">
    <location>
        <begin position="9"/>
        <end position="19"/>
    </location>
</feature>
<evidence type="ECO:0008006" key="4">
    <source>
        <dbReference type="Google" id="ProtNLM"/>
    </source>
</evidence>
<feature type="compositionally biased region" description="Low complexity" evidence="1">
    <location>
        <begin position="20"/>
        <end position="32"/>
    </location>
</feature>
<feature type="compositionally biased region" description="Low complexity" evidence="1">
    <location>
        <begin position="85"/>
        <end position="94"/>
    </location>
</feature>
<evidence type="ECO:0000256" key="1">
    <source>
        <dbReference type="SAM" id="MobiDB-lite"/>
    </source>
</evidence>
<organism evidence="2 3">
    <name type="scientific">Iris pallida</name>
    <name type="common">Sweet iris</name>
    <dbReference type="NCBI Taxonomy" id="29817"/>
    <lineage>
        <taxon>Eukaryota</taxon>
        <taxon>Viridiplantae</taxon>
        <taxon>Streptophyta</taxon>
        <taxon>Embryophyta</taxon>
        <taxon>Tracheophyta</taxon>
        <taxon>Spermatophyta</taxon>
        <taxon>Magnoliopsida</taxon>
        <taxon>Liliopsida</taxon>
        <taxon>Asparagales</taxon>
        <taxon>Iridaceae</taxon>
        <taxon>Iridoideae</taxon>
        <taxon>Irideae</taxon>
        <taxon>Iris</taxon>
    </lineage>
</organism>
<reference evidence="2" key="2">
    <citation type="submission" date="2023-04" db="EMBL/GenBank/DDBJ databases">
        <authorList>
            <person name="Bruccoleri R.E."/>
            <person name="Oakeley E.J."/>
            <person name="Faust A.-M."/>
            <person name="Dessus-Babus S."/>
            <person name="Altorfer M."/>
            <person name="Burckhardt D."/>
            <person name="Oertli M."/>
            <person name="Naumann U."/>
            <person name="Petersen F."/>
            <person name="Wong J."/>
        </authorList>
    </citation>
    <scope>NUCLEOTIDE SEQUENCE</scope>
    <source>
        <strain evidence="2">GSM-AAB239-AS_SAM_17_03QT</strain>
        <tissue evidence="2">Leaf</tissue>
    </source>
</reference>